<comment type="catalytic activity">
    <reaction evidence="15">
        <text>Couples ATP hydrolysis with the unwinding of duplex DNA by translocating in the 3'-5' direction.</text>
        <dbReference type="EC" id="5.6.2.4"/>
    </reaction>
</comment>
<dbReference type="Pfam" id="PF09382">
    <property type="entry name" value="RQC"/>
    <property type="match status" value="1"/>
</dbReference>
<protein>
    <recommendedName>
        <fullName evidence="16">DNA helicase RecQ</fullName>
        <ecNumber evidence="16">5.6.2.4</ecNumber>
    </recommendedName>
</protein>
<accession>E3H7V5</accession>
<dbReference type="SMART" id="SM00341">
    <property type="entry name" value="HRDC"/>
    <property type="match status" value="1"/>
</dbReference>
<evidence type="ECO:0000256" key="5">
    <source>
        <dbReference type="ARBA" id="ARBA00022741"/>
    </source>
</evidence>
<dbReference type="SMART" id="SM00487">
    <property type="entry name" value="DEXDc"/>
    <property type="match status" value="1"/>
</dbReference>
<dbReference type="InterPro" id="IPR044876">
    <property type="entry name" value="HRDC_dom_sf"/>
</dbReference>
<proteinExistence type="inferred from homology"/>
<dbReference type="InterPro" id="IPR010997">
    <property type="entry name" value="HRDC-like_sf"/>
</dbReference>
<name>E3H7V5_ILYPC</name>
<evidence type="ECO:0000256" key="11">
    <source>
        <dbReference type="ARBA" id="ARBA00023125"/>
    </source>
</evidence>
<evidence type="ECO:0000259" key="18">
    <source>
        <dbReference type="PROSITE" id="PS51192"/>
    </source>
</evidence>
<dbReference type="PROSITE" id="PS51192">
    <property type="entry name" value="HELICASE_ATP_BIND_1"/>
    <property type="match status" value="1"/>
</dbReference>
<dbReference type="Pfam" id="PF00270">
    <property type="entry name" value="DEAD"/>
    <property type="match status" value="1"/>
</dbReference>
<dbReference type="FunFam" id="3.40.50.300:FF:000296">
    <property type="entry name" value="ATP-dependent DNA helicase RecQ"/>
    <property type="match status" value="1"/>
</dbReference>
<comment type="similarity">
    <text evidence="3">Belongs to the helicase family. RecQ subfamily.</text>
</comment>
<keyword evidence="12" id="KW-0233">DNA recombination</keyword>
<reference evidence="20 21" key="1">
    <citation type="journal article" date="2010" name="Stand. Genomic Sci.">
        <title>Complete genome sequence of Ilyobacter polytropus type strain (CuHbu1).</title>
        <authorList>
            <person name="Sikorski J."/>
            <person name="Chertkov O."/>
            <person name="Lapidus A."/>
            <person name="Nolan M."/>
            <person name="Lucas S."/>
            <person name="Del Rio T.G."/>
            <person name="Tice H."/>
            <person name="Cheng J.F."/>
            <person name="Tapia R."/>
            <person name="Han C."/>
            <person name="Goodwin L."/>
            <person name="Pitluck S."/>
            <person name="Liolios K."/>
            <person name="Ivanova N."/>
            <person name="Mavromatis K."/>
            <person name="Mikhailova N."/>
            <person name="Pati A."/>
            <person name="Chen A."/>
            <person name="Palaniappan K."/>
            <person name="Land M."/>
            <person name="Hauser L."/>
            <person name="Chang Y.J."/>
            <person name="Jeffries C.D."/>
            <person name="Brambilla E."/>
            <person name="Yasawong M."/>
            <person name="Rohde M."/>
            <person name="Pukall R."/>
            <person name="Spring S."/>
            <person name="Goker M."/>
            <person name="Woyke T."/>
            <person name="Bristow J."/>
            <person name="Eisen J.A."/>
            <person name="Markowitz V."/>
            <person name="Hugenholtz P."/>
            <person name="Kyrpides N.C."/>
            <person name="Klenk H.P."/>
        </authorList>
    </citation>
    <scope>NUCLEOTIDE SEQUENCE [LARGE SCALE GENOMIC DNA]</scope>
    <source>
        <strain evidence="21">ATCC 51220 / DSM 2926 / LMG 16218 / CuHBu1</strain>
    </source>
</reference>
<dbReference type="GO" id="GO:0030894">
    <property type="term" value="C:replisome"/>
    <property type="evidence" value="ECO:0007669"/>
    <property type="project" value="TreeGrafter"/>
</dbReference>
<keyword evidence="14" id="KW-0413">Isomerase</keyword>
<dbReference type="Pfam" id="PF16124">
    <property type="entry name" value="RecQ_Zn_bind"/>
    <property type="match status" value="1"/>
</dbReference>
<dbReference type="STRING" id="572544.Ilyop_1126"/>
<dbReference type="CDD" id="cd17920">
    <property type="entry name" value="DEXHc_RecQ"/>
    <property type="match status" value="1"/>
</dbReference>
<dbReference type="InterPro" id="IPR004589">
    <property type="entry name" value="DNA_helicase_ATP-dep_RecQ"/>
</dbReference>
<dbReference type="InterPro" id="IPR006293">
    <property type="entry name" value="DNA_helicase_ATP-dep_RecQ_bac"/>
</dbReference>
<comment type="cofactor">
    <cofactor evidence="2">
        <name>Zn(2+)</name>
        <dbReference type="ChEBI" id="CHEBI:29105"/>
    </cofactor>
</comment>
<dbReference type="KEGG" id="ipo:Ilyop_1126"/>
<keyword evidence="9" id="KW-0862">Zinc</keyword>
<dbReference type="InterPro" id="IPR014001">
    <property type="entry name" value="Helicase_ATP-bd"/>
</dbReference>
<evidence type="ECO:0000256" key="16">
    <source>
        <dbReference type="NCBIfam" id="TIGR01389"/>
    </source>
</evidence>
<dbReference type="InterPro" id="IPR036388">
    <property type="entry name" value="WH-like_DNA-bd_sf"/>
</dbReference>
<evidence type="ECO:0000256" key="7">
    <source>
        <dbReference type="ARBA" id="ARBA00022801"/>
    </source>
</evidence>
<dbReference type="GO" id="GO:0005737">
    <property type="term" value="C:cytoplasm"/>
    <property type="evidence" value="ECO:0007669"/>
    <property type="project" value="TreeGrafter"/>
</dbReference>
<keyword evidence="7 20" id="KW-0378">Hydrolase</keyword>
<dbReference type="PANTHER" id="PTHR13710:SF105">
    <property type="entry name" value="ATP-DEPENDENT DNA HELICASE Q1"/>
    <property type="match status" value="1"/>
</dbReference>
<evidence type="ECO:0000313" key="20">
    <source>
        <dbReference type="EMBL" id="ADO82907.1"/>
    </source>
</evidence>
<dbReference type="NCBIfam" id="TIGR01389">
    <property type="entry name" value="recQ"/>
    <property type="match status" value="1"/>
</dbReference>
<dbReference type="SMART" id="SM00956">
    <property type="entry name" value="RQC"/>
    <property type="match status" value="1"/>
</dbReference>
<dbReference type="GO" id="GO:0006260">
    <property type="term" value="P:DNA replication"/>
    <property type="evidence" value="ECO:0007669"/>
    <property type="project" value="InterPro"/>
</dbReference>
<evidence type="ECO:0000256" key="4">
    <source>
        <dbReference type="ARBA" id="ARBA00022723"/>
    </source>
</evidence>
<evidence type="ECO:0000256" key="8">
    <source>
        <dbReference type="ARBA" id="ARBA00022806"/>
    </source>
</evidence>
<evidence type="ECO:0000259" key="19">
    <source>
        <dbReference type="PROSITE" id="PS51194"/>
    </source>
</evidence>
<dbReference type="PANTHER" id="PTHR13710">
    <property type="entry name" value="DNA HELICASE RECQ FAMILY MEMBER"/>
    <property type="match status" value="1"/>
</dbReference>
<dbReference type="GO" id="GO:0043590">
    <property type="term" value="C:bacterial nucleoid"/>
    <property type="evidence" value="ECO:0007669"/>
    <property type="project" value="TreeGrafter"/>
</dbReference>
<dbReference type="InterPro" id="IPR001650">
    <property type="entry name" value="Helicase_C-like"/>
</dbReference>
<keyword evidence="4" id="KW-0479">Metal-binding</keyword>
<evidence type="ECO:0000256" key="10">
    <source>
        <dbReference type="ARBA" id="ARBA00022840"/>
    </source>
</evidence>
<evidence type="ECO:0000256" key="3">
    <source>
        <dbReference type="ARBA" id="ARBA00005446"/>
    </source>
</evidence>
<evidence type="ECO:0000256" key="14">
    <source>
        <dbReference type="ARBA" id="ARBA00023235"/>
    </source>
</evidence>
<dbReference type="EC" id="5.6.2.4" evidence="16"/>
<dbReference type="NCBIfam" id="TIGR00614">
    <property type="entry name" value="recQ_fam"/>
    <property type="match status" value="1"/>
</dbReference>
<gene>
    <name evidence="20" type="ordered locus">Ilyop_1126</name>
</gene>
<dbReference type="Gene3D" id="1.10.150.80">
    <property type="entry name" value="HRDC domain"/>
    <property type="match status" value="1"/>
</dbReference>
<dbReference type="HOGENOM" id="CLU_001103_14_3_0"/>
<evidence type="ECO:0000256" key="12">
    <source>
        <dbReference type="ARBA" id="ARBA00023172"/>
    </source>
</evidence>
<dbReference type="GO" id="GO:0009432">
    <property type="term" value="P:SOS response"/>
    <property type="evidence" value="ECO:0007669"/>
    <property type="project" value="UniProtKB-UniRule"/>
</dbReference>
<dbReference type="EMBL" id="CP002281">
    <property type="protein sequence ID" value="ADO82907.1"/>
    <property type="molecule type" value="Genomic_DNA"/>
</dbReference>
<dbReference type="InterPro" id="IPR032284">
    <property type="entry name" value="RecQ_Zn-bd"/>
</dbReference>
<evidence type="ECO:0000313" key="21">
    <source>
        <dbReference type="Proteomes" id="UP000006875"/>
    </source>
</evidence>
<dbReference type="GO" id="GO:0006281">
    <property type="term" value="P:DNA repair"/>
    <property type="evidence" value="ECO:0007669"/>
    <property type="project" value="UniProtKB-KW"/>
</dbReference>
<keyword evidence="5" id="KW-0547">Nucleotide-binding</keyword>
<evidence type="ECO:0000256" key="13">
    <source>
        <dbReference type="ARBA" id="ARBA00023204"/>
    </source>
</evidence>
<keyword evidence="11" id="KW-0238">DNA-binding</keyword>
<dbReference type="PROSITE" id="PS51194">
    <property type="entry name" value="HELICASE_CTER"/>
    <property type="match status" value="1"/>
</dbReference>
<feature type="domain" description="HRDC" evidence="17">
    <location>
        <begin position="515"/>
        <end position="595"/>
    </location>
</feature>
<dbReference type="SUPFAM" id="SSF46785">
    <property type="entry name" value="Winged helix' DNA-binding domain"/>
    <property type="match status" value="1"/>
</dbReference>
<dbReference type="InterPro" id="IPR018982">
    <property type="entry name" value="RQC_domain"/>
</dbReference>
<dbReference type="AlphaFoldDB" id="E3H7V5"/>
<dbReference type="GO" id="GO:0006310">
    <property type="term" value="P:DNA recombination"/>
    <property type="evidence" value="ECO:0007669"/>
    <property type="project" value="UniProtKB-UniRule"/>
</dbReference>
<evidence type="ECO:0000256" key="6">
    <source>
        <dbReference type="ARBA" id="ARBA00022763"/>
    </source>
</evidence>
<evidence type="ECO:0000256" key="1">
    <source>
        <dbReference type="ARBA" id="ARBA00001946"/>
    </source>
</evidence>
<keyword evidence="6" id="KW-0227">DNA damage</keyword>
<dbReference type="eggNOG" id="COG0514">
    <property type="taxonomic scope" value="Bacteria"/>
</dbReference>
<dbReference type="Pfam" id="PF00271">
    <property type="entry name" value="Helicase_C"/>
    <property type="match status" value="1"/>
</dbReference>
<dbReference type="GO" id="GO:0003677">
    <property type="term" value="F:DNA binding"/>
    <property type="evidence" value="ECO:0007669"/>
    <property type="project" value="UniProtKB-KW"/>
</dbReference>
<dbReference type="SUPFAM" id="SSF47819">
    <property type="entry name" value="HRDC-like"/>
    <property type="match status" value="1"/>
</dbReference>
<evidence type="ECO:0000256" key="15">
    <source>
        <dbReference type="ARBA" id="ARBA00034617"/>
    </source>
</evidence>
<keyword evidence="13" id="KW-0234">DNA repair</keyword>
<evidence type="ECO:0000256" key="2">
    <source>
        <dbReference type="ARBA" id="ARBA00001947"/>
    </source>
</evidence>
<dbReference type="InterPro" id="IPR036390">
    <property type="entry name" value="WH_DNA-bd_sf"/>
</dbReference>
<dbReference type="GO" id="GO:0005524">
    <property type="term" value="F:ATP binding"/>
    <property type="evidence" value="ECO:0007669"/>
    <property type="project" value="UniProtKB-KW"/>
</dbReference>
<dbReference type="OrthoDB" id="9763310at2"/>
<organism evidence="20 21">
    <name type="scientific">Ilyobacter polytropus (strain ATCC 51220 / DSM 2926 / LMG 16218 / CuHBu1)</name>
    <dbReference type="NCBI Taxonomy" id="572544"/>
    <lineage>
        <taxon>Bacteria</taxon>
        <taxon>Fusobacteriati</taxon>
        <taxon>Fusobacteriota</taxon>
        <taxon>Fusobacteriia</taxon>
        <taxon>Fusobacteriales</taxon>
        <taxon>Fusobacteriaceae</taxon>
        <taxon>Ilyobacter</taxon>
    </lineage>
</organism>
<dbReference type="GO" id="GO:0009378">
    <property type="term" value="F:four-way junction helicase activity"/>
    <property type="evidence" value="ECO:0007669"/>
    <property type="project" value="TreeGrafter"/>
</dbReference>
<dbReference type="Proteomes" id="UP000006875">
    <property type="component" value="Chromosome"/>
</dbReference>
<comment type="cofactor">
    <cofactor evidence="1">
        <name>Mg(2+)</name>
        <dbReference type="ChEBI" id="CHEBI:18420"/>
    </cofactor>
</comment>
<dbReference type="InterPro" id="IPR027417">
    <property type="entry name" value="P-loop_NTPase"/>
</dbReference>
<sequence length="640" mass="73828">MLGKARRILKNTYGYDSFRYGQEKVVKGVLMKRDILAVMPTGGGKSICYQIPGLMFKGITLVVSPLISLMKDQVDTLNNLGISAAFVNSSLSKEEFIKTMRNIRVGRTKILYLAPERLLSPKFINLMKSVDISFIAVDEAHCISQWGHDFRKSYLEIPKFIEALERNIQVAAFTATATPKVREDIVDKLNLKNPLAYVDGFDRGNLSFYVEKGEDPEKYIIDYLERNRRKPGIIYASTRKEVDHLYSYLRIKSFSVGKYHAGLSESERKDFQEKFLKDEIRVMIATNAFGMGIDKSNVRFVIHRNIPRDLESYYQEAGRAGRDGAPGECILLYNEEDVGTQEYFIDMNEELETKMKKERMKKLDAMVNYASINTCLREYILKYFGDKRIKNYCGSCQNCHVATDVVDLTVDAQKILSCIGRVKGSLGGFTITKILMGEKDKKIERKDLDKLSTFGLLRHYKKDELEEFINYLTSEGYLDQSAGSYPVLRLNEKSFSVLKGEDGILRKKNEVISFDYYEDPLFEKLNDLRKKIAQKEDIAPYIVFSDATLIEMGEKKPKNRWEMLKVRGVGNQKFKNYGEIFLNAINEFSEEDLEEIRLESTIDEKYLSFEKIENLRKELGLKISHDQFKESLIKNLFTKF</sequence>
<dbReference type="Pfam" id="PF00570">
    <property type="entry name" value="HRDC"/>
    <property type="match status" value="1"/>
</dbReference>
<dbReference type="GO" id="GO:0043138">
    <property type="term" value="F:3'-5' DNA helicase activity"/>
    <property type="evidence" value="ECO:0007669"/>
    <property type="project" value="UniProtKB-EC"/>
</dbReference>
<dbReference type="SUPFAM" id="SSF52540">
    <property type="entry name" value="P-loop containing nucleoside triphosphate hydrolases"/>
    <property type="match status" value="1"/>
</dbReference>
<keyword evidence="21" id="KW-1185">Reference proteome</keyword>
<keyword evidence="8 20" id="KW-0347">Helicase</keyword>
<dbReference type="RefSeq" id="WP_013387574.1">
    <property type="nucleotide sequence ID" value="NC_014632.1"/>
</dbReference>
<evidence type="ECO:0000259" key="17">
    <source>
        <dbReference type="PROSITE" id="PS50967"/>
    </source>
</evidence>
<dbReference type="GO" id="GO:0016787">
    <property type="term" value="F:hydrolase activity"/>
    <property type="evidence" value="ECO:0007669"/>
    <property type="project" value="UniProtKB-KW"/>
</dbReference>
<dbReference type="InterPro" id="IPR011545">
    <property type="entry name" value="DEAD/DEAH_box_helicase_dom"/>
</dbReference>
<keyword evidence="10" id="KW-0067">ATP-binding</keyword>
<dbReference type="PROSITE" id="PS50967">
    <property type="entry name" value="HRDC"/>
    <property type="match status" value="1"/>
</dbReference>
<feature type="domain" description="Helicase C-terminal" evidence="19">
    <location>
        <begin position="215"/>
        <end position="367"/>
    </location>
</feature>
<dbReference type="SMART" id="SM00490">
    <property type="entry name" value="HELICc"/>
    <property type="match status" value="1"/>
</dbReference>
<feature type="domain" description="Helicase ATP-binding" evidence="18">
    <location>
        <begin position="26"/>
        <end position="195"/>
    </location>
</feature>
<dbReference type="Gene3D" id="1.10.10.10">
    <property type="entry name" value="Winged helix-like DNA-binding domain superfamily/Winged helix DNA-binding domain"/>
    <property type="match status" value="1"/>
</dbReference>
<dbReference type="InterPro" id="IPR002121">
    <property type="entry name" value="HRDC_dom"/>
</dbReference>
<dbReference type="GO" id="GO:0046872">
    <property type="term" value="F:metal ion binding"/>
    <property type="evidence" value="ECO:0007669"/>
    <property type="project" value="UniProtKB-KW"/>
</dbReference>
<dbReference type="Gene3D" id="3.40.50.300">
    <property type="entry name" value="P-loop containing nucleotide triphosphate hydrolases"/>
    <property type="match status" value="2"/>
</dbReference>
<evidence type="ECO:0000256" key="9">
    <source>
        <dbReference type="ARBA" id="ARBA00022833"/>
    </source>
</evidence>